<dbReference type="CDD" id="cd00090">
    <property type="entry name" value="HTH_ARSR"/>
    <property type="match status" value="1"/>
</dbReference>
<dbReference type="PROSITE" id="PS51118">
    <property type="entry name" value="HTH_HXLR"/>
    <property type="match status" value="1"/>
</dbReference>
<evidence type="ECO:0000256" key="1">
    <source>
        <dbReference type="ARBA" id="ARBA00023015"/>
    </source>
</evidence>
<dbReference type="InterPro" id="IPR036390">
    <property type="entry name" value="WH_DNA-bd_sf"/>
</dbReference>
<dbReference type="AlphaFoldDB" id="A0A1H0LDB6"/>
<dbReference type="SUPFAM" id="SSF55718">
    <property type="entry name" value="SCP-like"/>
    <property type="match status" value="1"/>
</dbReference>
<dbReference type="OrthoDB" id="9792527at2"/>
<dbReference type="GO" id="GO:0003677">
    <property type="term" value="F:DNA binding"/>
    <property type="evidence" value="ECO:0007669"/>
    <property type="project" value="UniProtKB-KW"/>
</dbReference>
<dbReference type="Proteomes" id="UP000199077">
    <property type="component" value="Chromosome I"/>
</dbReference>
<feature type="domain" description="HTH hxlR-type" evidence="4">
    <location>
        <begin position="9"/>
        <end position="106"/>
    </location>
</feature>
<keyword evidence="6" id="KW-1185">Reference proteome</keyword>
<keyword evidence="3" id="KW-0804">Transcription</keyword>
<protein>
    <submittedName>
        <fullName evidence="5">DNA-binding transcriptional regulator, HxlR family</fullName>
    </submittedName>
</protein>
<dbReference type="SUPFAM" id="SSF46785">
    <property type="entry name" value="Winged helix' DNA-binding domain"/>
    <property type="match status" value="1"/>
</dbReference>
<keyword evidence="2 5" id="KW-0238">DNA-binding</keyword>
<dbReference type="PANTHER" id="PTHR33204">
    <property type="entry name" value="TRANSCRIPTIONAL REGULATOR, MARR FAMILY"/>
    <property type="match status" value="1"/>
</dbReference>
<organism evidence="5 6">
    <name type="scientific">Pedococcus dokdonensis</name>
    <dbReference type="NCBI Taxonomy" id="443156"/>
    <lineage>
        <taxon>Bacteria</taxon>
        <taxon>Bacillati</taxon>
        <taxon>Actinomycetota</taxon>
        <taxon>Actinomycetes</taxon>
        <taxon>Micrococcales</taxon>
        <taxon>Intrasporangiaceae</taxon>
        <taxon>Pedococcus</taxon>
    </lineage>
</organism>
<accession>A0A1H0LDB6</accession>
<dbReference type="Gene3D" id="1.10.10.10">
    <property type="entry name" value="Winged helix-like DNA-binding domain superfamily/Winged helix DNA-binding domain"/>
    <property type="match status" value="1"/>
</dbReference>
<evidence type="ECO:0000259" key="4">
    <source>
        <dbReference type="PROSITE" id="PS51118"/>
    </source>
</evidence>
<dbReference type="InterPro" id="IPR002577">
    <property type="entry name" value="HTH_HxlR"/>
</dbReference>
<proteinExistence type="predicted"/>
<dbReference type="EMBL" id="LT629711">
    <property type="protein sequence ID" value="SDO66207.1"/>
    <property type="molecule type" value="Genomic_DNA"/>
</dbReference>
<dbReference type="Pfam" id="PF01638">
    <property type="entry name" value="HxlR"/>
    <property type="match status" value="1"/>
</dbReference>
<reference evidence="6" key="1">
    <citation type="submission" date="2016-10" db="EMBL/GenBank/DDBJ databases">
        <authorList>
            <person name="Varghese N."/>
            <person name="Submissions S."/>
        </authorList>
    </citation>
    <scope>NUCLEOTIDE SEQUENCE [LARGE SCALE GENOMIC DNA]</scope>
    <source>
        <strain evidence="6">DSM 22329</strain>
    </source>
</reference>
<dbReference type="InterPro" id="IPR036388">
    <property type="entry name" value="WH-like_DNA-bd_sf"/>
</dbReference>
<dbReference type="PANTHER" id="PTHR33204:SF18">
    <property type="entry name" value="TRANSCRIPTIONAL REGULATORY PROTEIN"/>
    <property type="match status" value="1"/>
</dbReference>
<dbReference type="InterPro" id="IPR011991">
    <property type="entry name" value="ArsR-like_HTH"/>
</dbReference>
<dbReference type="InterPro" id="IPR036527">
    <property type="entry name" value="SCP2_sterol-bd_dom_sf"/>
</dbReference>
<evidence type="ECO:0000313" key="6">
    <source>
        <dbReference type="Proteomes" id="UP000199077"/>
    </source>
</evidence>
<gene>
    <name evidence="5" type="ORF">SAMN04489867_0267</name>
</gene>
<evidence type="ECO:0000256" key="3">
    <source>
        <dbReference type="ARBA" id="ARBA00023163"/>
    </source>
</evidence>
<dbReference type="RefSeq" id="WP_091780474.1">
    <property type="nucleotide sequence ID" value="NZ_LT629711.1"/>
</dbReference>
<dbReference type="STRING" id="443156.SAMN04489867_0267"/>
<keyword evidence="1" id="KW-0805">Transcription regulation</keyword>
<evidence type="ECO:0000313" key="5">
    <source>
        <dbReference type="EMBL" id="SDO66207.1"/>
    </source>
</evidence>
<sequence length="240" mass="26813">MSERGGDYCPISMAVDVLGDRWTPLVIRELMVGATGFNEIHRGIPRVSRTLLSQRLRQLERLGLVEREVSGRGRAGAYLLTESGLALTPVVWAMGHWAAEWVFGDPSEADCDGLSLIWRLHQHAIPTKLPPQRTIVHVVTTGHGAAEGWLELSRSGATVCKDDQGHDVDLAVEADTAQLHRWLLGRTSFPDLVRRGDARVLGPSRLGRAFHTWFDMSYFVEDFRRAERRQRELVTAVQAG</sequence>
<name>A0A1H0LDB6_9MICO</name>
<evidence type="ECO:0000256" key="2">
    <source>
        <dbReference type="ARBA" id="ARBA00023125"/>
    </source>
</evidence>